<dbReference type="Pfam" id="PF01322">
    <property type="entry name" value="Cytochrom_C_2"/>
    <property type="match status" value="1"/>
</dbReference>
<dbReference type="GO" id="GO:0009055">
    <property type="term" value="F:electron transfer activity"/>
    <property type="evidence" value="ECO:0007669"/>
    <property type="project" value="InterPro"/>
</dbReference>
<proteinExistence type="predicted"/>
<dbReference type="Proteomes" id="UP000176562">
    <property type="component" value="Chromosome"/>
</dbReference>
<evidence type="ECO:0000313" key="2">
    <source>
        <dbReference type="EMBL" id="AOZ70464.1"/>
    </source>
</evidence>
<dbReference type="GO" id="GO:0005506">
    <property type="term" value="F:iron ion binding"/>
    <property type="evidence" value="ECO:0007669"/>
    <property type="project" value="InterPro"/>
</dbReference>
<protein>
    <recommendedName>
        <fullName evidence="4">Cytochrome C</fullName>
    </recommendedName>
</protein>
<feature type="chain" id="PRO_5009443601" description="Cytochrome C" evidence="1">
    <location>
        <begin position="37"/>
        <end position="159"/>
    </location>
</feature>
<sequence>MGQKPEISPMRLAPLALPLPLALSLAVLSAAPAAFAGEDPTDPTVLARVQLMRAMKADLAALGDLAAGKVAFDEAAAEAAVNAFLARADKVEAAYKDKADDPASDGLPDIWTARAEFRQKENRLVKAAMGLEWSSPAALAETLAPVAAACKDCHGRFRM</sequence>
<dbReference type="InterPro" id="IPR010980">
    <property type="entry name" value="Cyt_c/b562"/>
</dbReference>
<reference evidence="2 3" key="1">
    <citation type="submission" date="2016-10" db="EMBL/GenBank/DDBJ databases">
        <title>Rhodobacter sp. LPB0142, isolated from sea water.</title>
        <authorList>
            <person name="Kim E."/>
            <person name="Yi H."/>
        </authorList>
    </citation>
    <scope>NUCLEOTIDE SEQUENCE [LARGE SCALE GENOMIC DNA]</scope>
    <source>
        <strain evidence="2 3">LPB0142</strain>
    </source>
</reference>
<dbReference type="GO" id="GO:0020037">
    <property type="term" value="F:heme binding"/>
    <property type="evidence" value="ECO:0007669"/>
    <property type="project" value="InterPro"/>
</dbReference>
<name>A0A1D9MF12_9RHOB</name>
<dbReference type="Gene3D" id="1.20.120.10">
    <property type="entry name" value="Cytochrome c/b562"/>
    <property type="match status" value="1"/>
</dbReference>
<dbReference type="GO" id="GO:0022900">
    <property type="term" value="P:electron transport chain"/>
    <property type="evidence" value="ECO:0007669"/>
    <property type="project" value="InterPro"/>
</dbReference>
<keyword evidence="1" id="KW-0732">Signal</keyword>
<evidence type="ECO:0008006" key="4">
    <source>
        <dbReference type="Google" id="ProtNLM"/>
    </source>
</evidence>
<gene>
    <name evidence="2" type="ORF">LPB142_14910</name>
</gene>
<evidence type="ECO:0000256" key="1">
    <source>
        <dbReference type="SAM" id="SignalP"/>
    </source>
</evidence>
<dbReference type="EMBL" id="CP017781">
    <property type="protein sequence ID" value="AOZ70464.1"/>
    <property type="molecule type" value="Genomic_DNA"/>
</dbReference>
<dbReference type="KEGG" id="rhp:LPB142_14910"/>
<keyword evidence="3" id="KW-1185">Reference proteome</keyword>
<accession>A0A1D9MF12</accession>
<dbReference type="PROSITE" id="PS51009">
    <property type="entry name" value="CYTCII"/>
    <property type="match status" value="1"/>
</dbReference>
<dbReference type="InterPro" id="IPR002321">
    <property type="entry name" value="Cyt_c_II"/>
</dbReference>
<dbReference type="AlphaFoldDB" id="A0A1D9MF12"/>
<evidence type="ECO:0000313" key="3">
    <source>
        <dbReference type="Proteomes" id="UP000176562"/>
    </source>
</evidence>
<feature type="signal peptide" evidence="1">
    <location>
        <begin position="1"/>
        <end position="36"/>
    </location>
</feature>
<dbReference type="SUPFAM" id="SSF47175">
    <property type="entry name" value="Cytochromes"/>
    <property type="match status" value="1"/>
</dbReference>
<dbReference type="STRING" id="1850250.LPB142_14910"/>
<organism evidence="2 3">
    <name type="scientific">Rhodobacter xanthinilyticus</name>
    <dbReference type="NCBI Taxonomy" id="1850250"/>
    <lineage>
        <taxon>Bacteria</taxon>
        <taxon>Pseudomonadati</taxon>
        <taxon>Pseudomonadota</taxon>
        <taxon>Alphaproteobacteria</taxon>
        <taxon>Rhodobacterales</taxon>
        <taxon>Rhodobacter group</taxon>
        <taxon>Rhodobacter</taxon>
    </lineage>
</organism>